<dbReference type="GO" id="GO:0000398">
    <property type="term" value="P:mRNA splicing, via spliceosome"/>
    <property type="evidence" value="ECO:0007669"/>
    <property type="project" value="TreeGrafter"/>
</dbReference>
<dbReference type="FunCoup" id="A0A4Q1BEF4">
    <property type="interactions" value="20"/>
</dbReference>
<dbReference type="InterPro" id="IPR010756">
    <property type="entry name" value="Tls1-like"/>
</dbReference>
<dbReference type="Proteomes" id="UP000289152">
    <property type="component" value="Unassembled WGS sequence"/>
</dbReference>
<dbReference type="EMBL" id="SDIL01000134">
    <property type="protein sequence ID" value="RXK35475.1"/>
    <property type="molecule type" value="Genomic_DNA"/>
</dbReference>
<evidence type="ECO:0000313" key="5">
    <source>
        <dbReference type="EMBL" id="RXK35475.1"/>
    </source>
</evidence>
<gene>
    <name evidence="5" type="ORF">M231_07253</name>
</gene>
<comment type="similarity">
    <text evidence="2">Belongs to the TLS1 family.</text>
</comment>
<feature type="region of interest" description="Disordered" evidence="4">
    <location>
        <begin position="1"/>
        <end position="43"/>
    </location>
</feature>
<feature type="region of interest" description="Disordered" evidence="4">
    <location>
        <begin position="60"/>
        <end position="106"/>
    </location>
</feature>
<evidence type="ECO:0000256" key="4">
    <source>
        <dbReference type="SAM" id="MobiDB-lite"/>
    </source>
</evidence>
<comment type="subcellular location">
    <subcellularLocation>
        <location evidence="1">Nucleus</location>
    </subcellularLocation>
</comment>
<comment type="caution">
    <text evidence="5">The sequence shown here is derived from an EMBL/GenBank/DDBJ whole genome shotgun (WGS) entry which is preliminary data.</text>
</comment>
<protein>
    <recommendedName>
        <fullName evidence="7">Hepatocellular carcinoma-associated antigen 59</fullName>
    </recommendedName>
</protein>
<dbReference type="InParanoid" id="A0A4Q1BEF4"/>
<evidence type="ECO:0008006" key="7">
    <source>
        <dbReference type="Google" id="ProtNLM"/>
    </source>
</evidence>
<dbReference type="PANTHER" id="PTHR13486">
    <property type="entry name" value="TELOMERE LENGTH AND SILENCING PROTEIN 1 TLS1 FAMILY MEMBER"/>
    <property type="match status" value="1"/>
</dbReference>
<dbReference type="STRING" id="5217.A0A4Q1BEF4"/>
<feature type="region of interest" description="Disordered" evidence="4">
    <location>
        <begin position="216"/>
        <end position="302"/>
    </location>
</feature>
<dbReference type="OrthoDB" id="5627at2759"/>
<keyword evidence="3" id="KW-0539">Nucleus</keyword>
<accession>A0A4Q1BEF4</accession>
<organism evidence="5 6">
    <name type="scientific">Tremella mesenterica</name>
    <name type="common">Jelly fungus</name>
    <dbReference type="NCBI Taxonomy" id="5217"/>
    <lineage>
        <taxon>Eukaryota</taxon>
        <taxon>Fungi</taxon>
        <taxon>Dikarya</taxon>
        <taxon>Basidiomycota</taxon>
        <taxon>Agaricomycotina</taxon>
        <taxon>Tremellomycetes</taxon>
        <taxon>Tremellales</taxon>
        <taxon>Tremellaceae</taxon>
        <taxon>Tremella</taxon>
    </lineage>
</organism>
<dbReference type="Pfam" id="PF07052">
    <property type="entry name" value="Hep_59"/>
    <property type="match status" value="1"/>
</dbReference>
<evidence type="ECO:0000256" key="3">
    <source>
        <dbReference type="ARBA" id="ARBA00023242"/>
    </source>
</evidence>
<dbReference type="PANTHER" id="PTHR13486:SF2">
    <property type="entry name" value="SPLICING FACTOR C9ORF78"/>
    <property type="match status" value="1"/>
</dbReference>
<feature type="compositionally biased region" description="Basic and acidic residues" evidence="4">
    <location>
        <begin position="216"/>
        <end position="225"/>
    </location>
</feature>
<name>A0A4Q1BEF4_TREME</name>
<dbReference type="AlphaFoldDB" id="A0A4Q1BEF4"/>
<feature type="compositionally biased region" description="Basic and acidic residues" evidence="4">
    <location>
        <begin position="10"/>
        <end position="21"/>
    </location>
</feature>
<evidence type="ECO:0000256" key="1">
    <source>
        <dbReference type="ARBA" id="ARBA00004123"/>
    </source>
</evidence>
<sequence length="302" mass="34951">MFKKRTRPTSVREKPAEREEQAIAGPSGTNQLTDGVEEDDDTAQNIEELILIRKLRRPKPGIDLEKLNRGDDRKGKRPEGDAAERYGLQSQRKKMMEEGFDDETERTKRLIRTNNFTQQTNALDVDKHMLAFIEKELNKRRGAEAASKTSNTQNESFDPQSELLEVTKKYKIEKNMKLEEEGSLTNSMGMLTTIPEVDLGMENRLRNIEATEKAKREMLESRKAESAPFKKKAEDEDFSSARYYRPQYRLPPDGFGLHDAKRQAAGLLPAELPPVREKPDRPRHEQATDDQVYERFKKRTRR</sequence>
<feature type="compositionally biased region" description="Basic and acidic residues" evidence="4">
    <location>
        <begin position="60"/>
        <end position="84"/>
    </location>
</feature>
<feature type="compositionally biased region" description="Basic and acidic residues" evidence="4">
    <location>
        <begin position="274"/>
        <end position="295"/>
    </location>
</feature>
<dbReference type="GO" id="GO:0005681">
    <property type="term" value="C:spliceosomal complex"/>
    <property type="evidence" value="ECO:0007669"/>
    <property type="project" value="TreeGrafter"/>
</dbReference>
<proteinExistence type="inferred from homology"/>
<keyword evidence="6" id="KW-1185">Reference proteome</keyword>
<reference evidence="5 6" key="1">
    <citation type="submission" date="2016-06" db="EMBL/GenBank/DDBJ databases">
        <title>Evolution of pathogenesis and genome organization in the Tremellales.</title>
        <authorList>
            <person name="Cuomo C."/>
            <person name="Litvintseva A."/>
            <person name="Heitman J."/>
            <person name="Chen Y."/>
            <person name="Sun S."/>
            <person name="Springer D."/>
            <person name="Dromer F."/>
            <person name="Young S."/>
            <person name="Zeng Q."/>
            <person name="Chapman S."/>
            <person name="Gujja S."/>
            <person name="Saif S."/>
            <person name="Birren B."/>
        </authorList>
    </citation>
    <scope>NUCLEOTIDE SEQUENCE [LARGE SCALE GENOMIC DNA]</scope>
    <source>
        <strain evidence="5 6">ATCC 28783</strain>
    </source>
</reference>
<evidence type="ECO:0000313" key="6">
    <source>
        <dbReference type="Proteomes" id="UP000289152"/>
    </source>
</evidence>
<dbReference type="VEuPathDB" id="FungiDB:TREMEDRAFT_17281"/>
<evidence type="ECO:0000256" key="2">
    <source>
        <dbReference type="ARBA" id="ARBA00007643"/>
    </source>
</evidence>